<protein>
    <submittedName>
        <fullName evidence="1">Uncharacterized protein</fullName>
    </submittedName>
</protein>
<dbReference type="AlphaFoldDB" id="A0AAW2EQ07"/>
<gene>
    <name evidence="1" type="ORF">PUN28_015905</name>
</gene>
<keyword evidence="2" id="KW-1185">Reference proteome</keyword>
<dbReference type="EMBL" id="JADYXP020000018">
    <property type="protein sequence ID" value="KAL0105808.1"/>
    <property type="molecule type" value="Genomic_DNA"/>
</dbReference>
<accession>A0AAW2EQ07</accession>
<name>A0AAW2EQ07_9HYME</name>
<evidence type="ECO:0000313" key="2">
    <source>
        <dbReference type="Proteomes" id="UP001430953"/>
    </source>
</evidence>
<evidence type="ECO:0000313" key="1">
    <source>
        <dbReference type="EMBL" id="KAL0105808.1"/>
    </source>
</evidence>
<dbReference type="Proteomes" id="UP001430953">
    <property type="component" value="Unassembled WGS sequence"/>
</dbReference>
<proteinExistence type="predicted"/>
<sequence>MYILLKSNSFQIVNLSFGSYYGKPRGKIHAIHLSHSARCLSFSRKRYVNERRHGTKLCLNSERGRLVPGQIVGLFMGLTLRWFRPSPPHISLH</sequence>
<comment type="caution">
    <text evidence="1">The sequence shown here is derived from an EMBL/GenBank/DDBJ whole genome shotgun (WGS) entry which is preliminary data.</text>
</comment>
<organism evidence="1 2">
    <name type="scientific">Cardiocondyla obscurior</name>
    <dbReference type="NCBI Taxonomy" id="286306"/>
    <lineage>
        <taxon>Eukaryota</taxon>
        <taxon>Metazoa</taxon>
        <taxon>Ecdysozoa</taxon>
        <taxon>Arthropoda</taxon>
        <taxon>Hexapoda</taxon>
        <taxon>Insecta</taxon>
        <taxon>Pterygota</taxon>
        <taxon>Neoptera</taxon>
        <taxon>Endopterygota</taxon>
        <taxon>Hymenoptera</taxon>
        <taxon>Apocrita</taxon>
        <taxon>Aculeata</taxon>
        <taxon>Formicoidea</taxon>
        <taxon>Formicidae</taxon>
        <taxon>Myrmicinae</taxon>
        <taxon>Cardiocondyla</taxon>
    </lineage>
</organism>
<reference evidence="1 2" key="1">
    <citation type="submission" date="2023-03" db="EMBL/GenBank/DDBJ databases">
        <title>High recombination rates correlate with genetic variation in Cardiocondyla obscurior ants.</title>
        <authorList>
            <person name="Errbii M."/>
        </authorList>
    </citation>
    <scope>NUCLEOTIDE SEQUENCE [LARGE SCALE GENOMIC DNA]</scope>
    <source>
        <strain evidence="1">Alpha-2009</strain>
        <tissue evidence="1">Whole body</tissue>
    </source>
</reference>